<dbReference type="OrthoDB" id="2017960at2759"/>
<proteinExistence type="inferred from homology"/>
<dbReference type="STRING" id="145388.A0A0D2L883"/>
<evidence type="ECO:0000256" key="1">
    <source>
        <dbReference type="ARBA" id="ARBA00004651"/>
    </source>
</evidence>
<evidence type="ECO:0000313" key="10">
    <source>
        <dbReference type="EMBL" id="KIZ03049.1"/>
    </source>
</evidence>
<keyword evidence="5 8" id="KW-1133">Transmembrane helix</keyword>
<feature type="transmembrane region" description="Helical" evidence="8">
    <location>
        <begin position="240"/>
        <end position="256"/>
    </location>
</feature>
<dbReference type="SUPFAM" id="SSF103481">
    <property type="entry name" value="Multidrug resistance efflux transporter EmrE"/>
    <property type="match status" value="2"/>
</dbReference>
<feature type="domain" description="EamA" evidence="9">
    <location>
        <begin position="268"/>
        <end position="438"/>
    </location>
</feature>
<feature type="transmembrane region" description="Helical" evidence="8">
    <location>
        <begin position="132"/>
        <end position="150"/>
    </location>
</feature>
<dbReference type="InterPro" id="IPR000620">
    <property type="entry name" value="EamA_dom"/>
</dbReference>
<dbReference type="InterPro" id="IPR051258">
    <property type="entry name" value="Diverse_Substrate_Transporter"/>
</dbReference>
<keyword evidence="11" id="KW-1185">Reference proteome</keyword>
<evidence type="ECO:0000256" key="5">
    <source>
        <dbReference type="ARBA" id="ARBA00022989"/>
    </source>
</evidence>
<sequence length="465" mass="48099">MPCITLRAPALSARPQCPAPLRRAPLRVMAGPPPFTRTEAPPASPRAASPLASVSVASLASLEEEEAQSNEAAQLELQLRANAALADALGDARPAAAGAGEARGRQVQRAPSGPLAGILEKLPFKLDGRMRGLILLNIMTLIMSSNWMVVKTANEATMTDTTIFMSLRFALAAAVFAPFFKPDARVFKAGVQVGVWYAAGYIAQSLALAGTSASRASLLSTFTVLAVPVIGAFNGQHIRPIVWACAAAALVGTGMLEEGSSLGGPNVGDAWAVASAVFFAFQIFFAERNMRRLPPKSELPLMAVAMFTVATLSAGAAAVMHFRAGDFGAVAAGLKELLHDWQAALPAALGGGAAVPAAEAAEAVRTAQQLFYTALFSTNLVLLIELFALQDVSSTDAAMIYSLEPVLGALMAYAFLGERWGAWGWAGGGVILAASLLTQFAGAVESGSDSDGGGRANGNGDGKRD</sequence>
<evidence type="ECO:0000256" key="7">
    <source>
        <dbReference type="SAM" id="MobiDB-lite"/>
    </source>
</evidence>
<accession>A0A0D2L883</accession>
<dbReference type="KEGG" id="mng:MNEG_4912"/>
<evidence type="ECO:0000256" key="3">
    <source>
        <dbReference type="ARBA" id="ARBA00022475"/>
    </source>
</evidence>
<evidence type="ECO:0000256" key="2">
    <source>
        <dbReference type="ARBA" id="ARBA00007635"/>
    </source>
</evidence>
<feature type="transmembrane region" description="Helical" evidence="8">
    <location>
        <begin position="398"/>
        <end position="416"/>
    </location>
</feature>
<feature type="transmembrane region" description="Helical" evidence="8">
    <location>
        <begin position="216"/>
        <end position="233"/>
    </location>
</feature>
<keyword evidence="3" id="KW-1003">Cell membrane</keyword>
<dbReference type="PANTHER" id="PTHR42920:SF26">
    <property type="entry name" value="OS03G0707200 PROTEIN"/>
    <property type="match status" value="1"/>
</dbReference>
<evidence type="ECO:0000256" key="4">
    <source>
        <dbReference type="ARBA" id="ARBA00022692"/>
    </source>
</evidence>
<feature type="compositionally biased region" description="Gly residues" evidence="7">
    <location>
        <begin position="450"/>
        <end position="465"/>
    </location>
</feature>
<feature type="transmembrane region" description="Helical" evidence="8">
    <location>
        <begin position="162"/>
        <end position="181"/>
    </location>
</feature>
<evidence type="ECO:0000259" key="9">
    <source>
        <dbReference type="Pfam" id="PF00892"/>
    </source>
</evidence>
<feature type="transmembrane region" description="Helical" evidence="8">
    <location>
        <begin position="299"/>
        <end position="320"/>
    </location>
</feature>
<evidence type="ECO:0000256" key="6">
    <source>
        <dbReference type="ARBA" id="ARBA00023136"/>
    </source>
</evidence>
<evidence type="ECO:0000313" key="11">
    <source>
        <dbReference type="Proteomes" id="UP000054498"/>
    </source>
</evidence>
<dbReference type="RefSeq" id="XP_013902068.1">
    <property type="nucleotide sequence ID" value="XM_014046614.1"/>
</dbReference>
<dbReference type="PANTHER" id="PTHR42920">
    <property type="entry name" value="OS03G0707200 PROTEIN-RELATED"/>
    <property type="match status" value="1"/>
</dbReference>
<comment type="subcellular location">
    <subcellularLocation>
        <location evidence="1">Cell membrane</location>
        <topology evidence="1">Multi-pass membrane protein</topology>
    </subcellularLocation>
</comment>
<dbReference type="InterPro" id="IPR037185">
    <property type="entry name" value="EmrE-like"/>
</dbReference>
<dbReference type="Proteomes" id="UP000054498">
    <property type="component" value="Unassembled WGS sequence"/>
</dbReference>
<organism evidence="10 11">
    <name type="scientific">Monoraphidium neglectum</name>
    <dbReference type="NCBI Taxonomy" id="145388"/>
    <lineage>
        <taxon>Eukaryota</taxon>
        <taxon>Viridiplantae</taxon>
        <taxon>Chlorophyta</taxon>
        <taxon>core chlorophytes</taxon>
        <taxon>Chlorophyceae</taxon>
        <taxon>CS clade</taxon>
        <taxon>Sphaeropleales</taxon>
        <taxon>Selenastraceae</taxon>
        <taxon>Monoraphidium</taxon>
    </lineage>
</organism>
<dbReference type="EMBL" id="KK100925">
    <property type="protein sequence ID" value="KIZ03049.1"/>
    <property type="molecule type" value="Genomic_DNA"/>
</dbReference>
<name>A0A0D2L883_9CHLO</name>
<dbReference type="GeneID" id="25737789"/>
<keyword evidence="4 8" id="KW-0812">Transmembrane</keyword>
<protein>
    <recommendedName>
        <fullName evidence="9">EamA domain-containing protein</fullName>
    </recommendedName>
</protein>
<dbReference type="Pfam" id="PF00892">
    <property type="entry name" value="EamA"/>
    <property type="match status" value="1"/>
</dbReference>
<feature type="transmembrane region" description="Helical" evidence="8">
    <location>
        <begin position="370"/>
        <end position="389"/>
    </location>
</feature>
<comment type="similarity">
    <text evidence="2">Belongs to the drug/metabolite transporter (DMT) superfamily. Plant drug/metabolite exporter (P-DME) (TC 2.A.7.4) family.</text>
</comment>
<keyword evidence="6 8" id="KW-0472">Membrane</keyword>
<feature type="transmembrane region" description="Helical" evidence="8">
    <location>
        <begin position="268"/>
        <end position="287"/>
    </location>
</feature>
<dbReference type="GO" id="GO:0005886">
    <property type="term" value="C:plasma membrane"/>
    <property type="evidence" value="ECO:0007669"/>
    <property type="project" value="UniProtKB-SubCell"/>
</dbReference>
<gene>
    <name evidence="10" type="ORF">MNEG_4912</name>
</gene>
<feature type="transmembrane region" description="Helical" evidence="8">
    <location>
        <begin position="422"/>
        <end position="444"/>
    </location>
</feature>
<dbReference type="AlphaFoldDB" id="A0A0D2L883"/>
<evidence type="ECO:0000256" key="8">
    <source>
        <dbReference type="SAM" id="Phobius"/>
    </source>
</evidence>
<feature type="region of interest" description="Disordered" evidence="7">
    <location>
        <begin position="444"/>
        <end position="465"/>
    </location>
</feature>
<reference evidence="10 11" key="1">
    <citation type="journal article" date="2013" name="BMC Genomics">
        <title>Reconstruction of the lipid metabolism for the microalga Monoraphidium neglectum from its genome sequence reveals characteristics suitable for biofuel production.</title>
        <authorList>
            <person name="Bogen C."/>
            <person name="Al-Dilaimi A."/>
            <person name="Albersmeier A."/>
            <person name="Wichmann J."/>
            <person name="Grundmann M."/>
            <person name="Rupp O."/>
            <person name="Lauersen K.J."/>
            <person name="Blifernez-Klassen O."/>
            <person name="Kalinowski J."/>
            <person name="Goesmann A."/>
            <person name="Mussgnug J.H."/>
            <person name="Kruse O."/>
        </authorList>
    </citation>
    <scope>NUCLEOTIDE SEQUENCE [LARGE SCALE GENOMIC DNA]</scope>
    <source>
        <strain evidence="10 11">SAG 48.87</strain>
    </source>
</reference>